<dbReference type="EMBL" id="KK107429">
    <property type="protein sequence ID" value="EZA50945.1"/>
    <property type="molecule type" value="Genomic_DNA"/>
</dbReference>
<gene>
    <name evidence="11" type="ORF">X777_10573</name>
</gene>
<evidence type="ECO:0000256" key="8">
    <source>
        <dbReference type="ARBA" id="ARBA00023273"/>
    </source>
</evidence>
<dbReference type="GO" id="GO:0044782">
    <property type="term" value="P:cilium organization"/>
    <property type="evidence" value="ECO:0007669"/>
    <property type="project" value="TreeGrafter"/>
</dbReference>
<keyword evidence="5" id="KW-0282">Flagellum</keyword>
<evidence type="ECO:0000256" key="10">
    <source>
        <dbReference type="SAM" id="Coils"/>
    </source>
</evidence>
<evidence type="ECO:0000256" key="9">
    <source>
        <dbReference type="ARBA" id="ARBA00032183"/>
    </source>
</evidence>
<reference evidence="11 12" key="1">
    <citation type="journal article" date="2014" name="Curr. Biol.">
        <title>The genome of the clonal raider ant Cerapachys biroi.</title>
        <authorList>
            <person name="Oxley P.R."/>
            <person name="Ji L."/>
            <person name="Fetter-Pruneda I."/>
            <person name="McKenzie S.K."/>
            <person name="Li C."/>
            <person name="Hu H."/>
            <person name="Zhang G."/>
            <person name="Kronauer D.J."/>
        </authorList>
    </citation>
    <scope>NUCLEOTIDE SEQUENCE [LARGE SCALE GENOMIC DNA]</scope>
</reference>
<dbReference type="Pfam" id="PF00612">
    <property type="entry name" value="IQ"/>
    <property type="match status" value="1"/>
</dbReference>
<evidence type="ECO:0000256" key="7">
    <source>
        <dbReference type="ARBA" id="ARBA00023212"/>
    </source>
</evidence>
<dbReference type="GO" id="GO:0031514">
    <property type="term" value="C:motile cilium"/>
    <property type="evidence" value="ECO:0007669"/>
    <property type="project" value="TreeGrafter"/>
</dbReference>
<feature type="coiled-coil region" evidence="10">
    <location>
        <begin position="246"/>
        <end position="301"/>
    </location>
</feature>
<proteinExistence type="inferred from homology"/>
<keyword evidence="4" id="KW-0963">Cytoplasm</keyword>
<dbReference type="PROSITE" id="PS50096">
    <property type="entry name" value="IQ"/>
    <property type="match status" value="1"/>
</dbReference>
<evidence type="ECO:0000256" key="2">
    <source>
        <dbReference type="ARBA" id="ARBA00008222"/>
    </source>
</evidence>
<dbReference type="PANTHER" id="PTHR14871">
    <property type="entry name" value="DYNEIN REGULATORY COMPLEX PROTEIN 9"/>
    <property type="match status" value="1"/>
</dbReference>
<evidence type="ECO:0000256" key="1">
    <source>
        <dbReference type="ARBA" id="ARBA00004611"/>
    </source>
</evidence>
<keyword evidence="6" id="KW-0969">Cilium</keyword>
<dbReference type="OrthoDB" id="10254713at2759"/>
<evidence type="ECO:0000256" key="5">
    <source>
        <dbReference type="ARBA" id="ARBA00022846"/>
    </source>
</evidence>
<dbReference type="OMA" id="ESKMHFY"/>
<evidence type="ECO:0000256" key="3">
    <source>
        <dbReference type="ARBA" id="ARBA00013738"/>
    </source>
</evidence>
<keyword evidence="7" id="KW-0206">Cytoskeleton</keyword>
<dbReference type="PANTHER" id="PTHR14871:SF1">
    <property type="entry name" value="DYNEIN REGULATORY COMPLEX PROTEIN 9"/>
    <property type="match status" value="1"/>
</dbReference>
<dbReference type="CDD" id="cd23767">
    <property type="entry name" value="IQCD"/>
    <property type="match status" value="1"/>
</dbReference>
<comment type="subcellular location">
    <subcellularLocation>
        <location evidence="1">Cytoplasm</location>
        <location evidence="1">Cytoskeleton</location>
        <location evidence="1">Flagellum axoneme</location>
    </subcellularLocation>
</comment>
<organism evidence="11 12">
    <name type="scientific">Ooceraea biroi</name>
    <name type="common">Clonal raider ant</name>
    <name type="synonym">Cerapachys biroi</name>
    <dbReference type="NCBI Taxonomy" id="2015173"/>
    <lineage>
        <taxon>Eukaryota</taxon>
        <taxon>Metazoa</taxon>
        <taxon>Ecdysozoa</taxon>
        <taxon>Arthropoda</taxon>
        <taxon>Hexapoda</taxon>
        <taxon>Insecta</taxon>
        <taxon>Pterygota</taxon>
        <taxon>Neoptera</taxon>
        <taxon>Endopterygota</taxon>
        <taxon>Hymenoptera</taxon>
        <taxon>Apocrita</taxon>
        <taxon>Aculeata</taxon>
        <taxon>Formicoidea</taxon>
        <taxon>Formicidae</taxon>
        <taxon>Dorylinae</taxon>
        <taxon>Ooceraea</taxon>
    </lineage>
</organism>
<dbReference type="GO" id="GO:0005737">
    <property type="term" value="C:cytoplasm"/>
    <property type="evidence" value="ECO:0007669"/>
    <property type="project" value="TreeGrafter"/>
</dbReference>
<dbReference type="Proteomes" id="UP000053097">
    <property type="component" value="Unassembled WGS sequence"/>
</dbReference>
<dbReference type="InterPro" id="IPR042618">
    <property type="entry name" value="IQCG"/>
</dbReference>
<sequence>MELISPVDLLTPLEAAAISRVLEECLEQLLTVGFVIPASVDPRWDETGFKTVDEAYGVPDEPRAIFREDMGLLPLVPTAAEKMQRDRNYVRRVLERVLRDVRDDRKFDSLQEELDSIARKREGERDLETSARAWLNRAGQLRGTLESSKTASAEDTESTIRLAQESDAAVDRAIFLNSGKLGYAERWARARLEQQALKLQLRKTDVLNGLSDRSKECNAEQIMSAEISAYLEADIEEKEKQIVAWTTRYSEELVRRQQEIDELKEKVDKQKLEMDEMRSLRDEQRELIDEYISEERRLREEAEHRGKLHKAATVIQSRWRGHMVRRELGKYKNLRKRLKRRKKLSKKFRLEAKR</sequence>
<dbReference type="SMART" id="SM00015">
    <property type="entry name" value="IQ"/>
    <property type="match status" value="1"/>
</dbReference>
<evidence type="ECO:0000256" key="4">
    <source>
        <dbReference type="ARBA" id="ARBA00022490"/>
    </source>
</evidence>
<keyword evidence="8" id="KW-0966">Cell projection</keyword>
<evidence type="ECO:0000256" key="6">
    <source>
        <dbReference type="ARBA" id="ARBA00023069"/>
    </source>
</evidence>
<evidence type="ECO:0000313" key="12">
    <source>
        <dbReference type="Proteomes" id="UP000053097"/>
    </source>
</evidence>
<name>A0A026W4D4_OOCBI</name>
<comment type="similarity">
    <text evidence="2">Belongs to the DRC9 family.</text>
</comment>
<keyword evidence="12" id="KW-1185">Reference proteome</keyword>
<dbReference type="InterPro" id="IPR000048">
    <property type="entry name" value="IQ_motif_EF-hand-BS"/>
</dbReference>
<evidence type="ECO:0000313" key="11">
    <source>
        <dbReference type="EMBL" id="EZA50945.1"/>
    </source>
</evidence>
<protein>
    <recommendedName>
        <fullName evidence="3">Dynein regulatory complex protein 9</fullName>
    </recommendedName>
    <alternativeName>
        <fullName evidence="9">IQ domain-containing protein G</fullName>
    </alternativeName>
</protein>
<dbReference type="Gene3D" id="1.20.5.190">
    <property type="match status" value="1"/>
</dbReference>
<dbReference type="AlphaFoldDB" id="A0A026W4D4"/>
<accession>A0A026W4D4</accession>
<keyword evidence="10" id="KW-0175">Coiled coil</keyword>